<feature type="transmembrane region" description="Helical" evidence="7">
    <location>
        <begin position="186"/>
        <end position="206"/>
    </location>
</feature>
<dbReference type="Proteomes" id="UP000253490">
    <property type="component" value="Unassembled WGS sequence"/>
</dbReference>
<keyword evidence="6 7" id="KW-0472">Membrane</keyword>
<dbReference type="InterPro" id="IPR000515">
    <property type="entry name" value="MetI-like"/>
</dbReference>
<dbReference type="Gene3D" id="1.10.3720.10">
    <property type="entry name" value="MetI-like"/>
    <property type="match status" value="1"/>
</dbReference>
<dbReference type="PANTHER" id="PTHR30465:SF0">
    <property type="entry name" value="OLIGOPEPTIDE TRANSPORT SYSTEM PERMEASE PROTEIN APPB"/>
    <property type="match status" value="1"/>
</dbReference>
<keyword evidence="5 7" id="KW-1133">Transmembrane helix</keyword>
<keyword evidence="3" id="KW-1003">Cell membrane</keyword>
<comment type="similarity">
    <text evidence="7">Belongs to the binding-protein-dependent transport system permease family.</text>
</comment>
<dbReference type="EMBL" id="QNRX01000010">
    <property type="protein sequence ID" value="RBP63288.1"/>
    <property type="molecule type" value="Genomic_DNA"/>
</dbReference>
<dbReference type="GO" id="GO:0005886">
    <property type="term" value="C:plasma membrane"/>
    <property type="evidence" value="ECO:0007669"/>
    <property type="project" value="UniProtKB-SubCell"/>
</dbReference>
<evidence type="ECO:0000313" key="10">
    <source>
        <dbReference type="Proteomes" id="UP000253490"/>
    </source>
</evidence>
<gene>
    <name evidence="9" type="ORF">DES36_11031</name>
</gene>
<feature type="domain" description="ABC transmembrane type-1" evidence="8">
    <location>
        <begin position="98"/>
        <end position="308"/>
    </location>
</feature>
<keyword evidence="10" id="KW-1185">Reference proteome</keyword>
<evidence type="ECO:0000256" key="6">
    <source>
        <dbReference type="ARBA" id="ARBA00023136"/>
    </source>
</evidence>
<comment type="caution">
    <text evidence="9">The sequence shown here is derived from an EMBL/GenBank/DDBJ whole genome shotgun (WGS) entry which is preliminary data.</text>
</comment>
<sequence>MNITHYIIKNFMKMILLIVLVSVVTFTLAVNSPIDPIRQYIGTGTVTDEQRDSIEEYWGVNDTKVERFVKWSTNLLHGDFGDSIIFRKGVLSVIWEKAGSSLFLMLSTFTLTGILGYVIGLFMGRFRDSIGDRILKSICITFSATPTFWVGMLMLIIFSVKLGIFPIGFSMPVGVSADEVRIFDKIYHTILPALTLTLVFIPNIALHTRSKVIEVLESDYVLFARARGESQKSIMKNHVIKNTVLPAITIQFGSFSEIFGGSVLAENVFSYPGLGTTIVAAGLGGDIPLLLGITIIISIFVFVGNFIADLLHIFINPMIREEEI</sequence>
<evidence type="ECO:0000256" key="4">
    <source>
        <dbReference type="ARBA" id="ARBA00022692"/>
    </source>
</evidence>
<organism evidence="9 10">
    <name type="scientific">Alkalibaculum bacchi</name>
    <dbReference type="NCBI Taxonomy" id="645887"/>
    <lineage>
        <taxon>Bacteria</taxon>
        <taxon>Bacillati</taxon>
        <taxon>Bacillota</taxon>
        <taxon>Clostridia</taxon>
        <taxon>Eubacteriales</taxon>
        <taxon>Eubacteriaceae</taxon>
        <taxon>Alkalibaculum</taxon>
    </lineage>
</organism>
<feature type="transmembrane region" description="Helical" evidence="7">
    <location>
        <begin position="244"/>
        <end position="269"/>
    </location>
</feature>
<name>A0A366I692_9FIRM</name>
<evidence type="ECO:0000256" key="2">
    <source>
        <dbReference type="ARBA" id="ARBA00022448"/>
    </source>
</evidence>
<feature type="transmembrane region" description="Helical" evidence="7">
    <location>
        <begin position="102"/>
        <end position="126"/>
    </location>
</feature>
<dbReference type="SUPFAM" id="SSF161098">
    <property type="entry name" value="MetI-like"/>
    <property type="match status" value="1"/>
</dbReference>
<feature type="transmembrane region" description="Helical" evidence="7">
    <location>
        <begin position="289"/>
        <end position="315"/>
    </location>
</feature>
<dbReference type="PROSITE" id="PS50928">
    <property type="entry name" value="ABC_TM1"/>
    <property type="match status" value="1"/>
</dbReference>
<keyword evidence="4 7" id="KW-0812">Transmembrane</keyword>
<dbReference type="AlphaFoldDB" id="A0A366I692"/>
<dbReference type="PANTHER" id="PTHR30465">
    <property type="entry name" value="INNER MEMBRANE ABC TRANSPORTER"/>
    <property type="match status" value="1"/>
</dbReference>
<proteinExistence type="inferred from homology"/>
<evidence type="ECO:0000256" key="3">
    <source>
        <dbReference type="ARBA" id="ARBA00022475"/>
    </source>
</evidence>
<evidence type="ECO:0000259" key="8">
    <source>
        <dbReference type="PROSITE" id="PS50928"/>
    </source>
</evidence>
<evidence type="ECO:0000256" key="7">
    <source>
        <dbReference type="RuleBase" id="RU363032"/>
    </source>
</evidence>
<dbReference type="GO" id="GO:0055085">
    <property type="term" value="P:transmembrane transport"/>
    <property type="evidence" value="ECO:0007669"/>
    <property type="project" value="InterPro"/>
</dbReference>
<protein>
    <submittedName>
        <fullName evidence="9">Peptide/nickel transport system permease protein</fullName>
    </submittedName>
</protein>
<keyword evidence="2 7" id="KW-0813">Transport</keyword>
<evidence type="ECO:0000256" key="5">
    <source>
        <dbReference type="ARBA" id="ARBA00022989"/>
    </source>
</evidence>
<accession>A0A366I692</accession>
<evidence type="ECO:0000256" key="1">
    <source>
        <dbReference type="ARBA" id="ARBA00004651"/>
    </source>
</evidence>
<feature type="transmembrane region" description="Helical" evidence="7">
    <location>
        <begin position="138"/>
        <end position="166"/>
    </location>
</feature>
<evidence type="ECO:0000313" key="9">
    <source>
        <dbReference type="EMBL" id="RBP63288.1"/>
    </source>
</evidence>
<dbReference type="CDD" id="cd06261">
    <property type="entry name" value="TM_PBP2"/>
    <property type="match status" value="1"/>
</dbReference>
<dbReference type="Pfam" id="PF19300">
    <property type="entry name" value="BPD_transp_1_N"/>
    <property type="match status" value="1"/>
</dbReference>
<dbReference type="RefSeq" id="WP_242981737.1">
    <property type="nucleotide sequence ID" value="NZ_QNRX01000010.1"/>
</dbReference>
<dbReference type="InterPro" id="IPR035906">
    <property type="entry name" value="MetI-like_sf"/>
</dbReference>
<comment type="subcellular location">
    <subcellularLocation>
        <location evidence="1 7">Cell membrane</location>
        <topology evidence="1 7">Multi-pass membrane protein</topology>
    </subcellularLocation>
</comment>
<dbReference type="Pfam" id="PF00528">
    <property type="entry name" value="BPD_transp_1"/>
    <property type="match status" value="1"/>
</dbReference>
<dbReference type="InterPro" id="IPR045621">
    <property type="entry name" value="BPD_transp_1_N"/>
</dbReference>
<reference evidence="9 10" key="1">
    <citation type="submission" date="2018-06" db="EMBL/GenBank/DDBJ databases">
        <title>Genomic Encyclopedia of Type Strains, Phase IV (KMG-IV): sequencing the most valuable type-strain genomes for metagenomic binning, comparative biology and taxonomic classification.</title>
        <authorList>
            <person name="Goeker M."/>
        </authorList>
    </citation>
    <scope>NUCLEOTIDE SEQUENCE [LARGE SCALE GENOMIC DNA]</scope>
    <source>
        <strain evidence="9 10">DSM 22112</strain>
    </source>
</reference>